<comment type="caution">
    <text evidence="1">The sequence shown here is derived from an EMBL/GenBank/DDBJ whole genome shotgun (WGS) entry which is preliminary data.</text>
</comment>
<accession>A0A4E0QLJ8</accession>
<evidence type="ECO:0000313" key="2">
    <source>
        <dbReference type="Proteomes" id="UP000030428"/>
    </source>
</evidence>
<proteinExistence type="predicted"/>
<keyword evidence="2" id="KW-1185">Reference proteome</keyword>
<organism evidence="1 2">
    <name type="scientific">Candidatus Thiomargarita nelsonii</name>
    <dbReference type="NCBI Taxonomy" id="1003181"/>
    <lineage>
        <taxon>Bacteria</taxon>
        <taxon>Pseudomonadati</taxon>
        <taxon>Pseudomonadota</taxon>
        <taxon>Gammaproteobacteria</taxon>
        <taxon>Thiotrichales</taxon>
        <taxon>Thiotrichaceae</taxon>
        <taxon>Thiomargarita</taxon>
    </lineage>
</organism>
<reference evidence="1 2" key="1">
    <citation type="journal article" date="2016" name="Front. Microbiol.">
        <title>Single-Cell (Meta-)Genomics of a Dimorphic Candidatus Thiomargarita nelsonii Reveals Genomic Plasticity.</title>
        <authorList>
            <person name="Flood B.E."/>
            <person name="Fliss P."/>
            <person name="Jones D.S."/>
            <person name="Dick G.J."/>
            <person name="Jain S."/>
            <person name="Kaster A.K."/>
            <person name="Winkel M."/>
            <person name="Mussmann M."/>
            <person name="Bailey J."/>
        </authorList>
    </citation>
    <scope>NUCLEOTIDE SEQUENCE [LARGE SCALE GENOMIC DNA]</scope>
    <source>
        <strain evidence="1">Hydrate Ridge</strain>
    </source>
</reference>
<dbReference type="AlphaFoldDB" id="A0A4E0QLJ8"/>
<gene>
    <name evidence="1" type="ORF">PN36_28680</name>
</gene>
<protein>
    <submittedName>
        <fullName evidence="1">Uncharacterized protein</fullName>
    </submittedName>
</protein>
<evidence type="ECO:0000313" key="1">
    <source>
        <dbReference type="EMBL" id="TGO02203.1"/>
    </source>
</evidence>
<sequence>MIHYNTPASLCRDYQKVAHHVNISTIVGVQDLSWTSEKKNREPHKSFIRFWEKMGQLIA</sequence>
<dbReference type="Proteomes" id="UP000030428">
    <property type="component" value="Unassembled WGS sequence"/>
</dbReference>
<name>A0A4E0QLJ8_9GAMM</name>
<dbReference type="EMBL" id="JSZA02000190">
    <property type="protein sequence ID" value="TGO02203.1"/>
    <property type="molecule type" value="Genomic_DNA"/>
</dbReference>